<proteinExistence type="predicted"/>
<gene>
    <name evidence="1" type="ORF">A2125_00230</name>
</gene>
<evidence type="ECO:0000313" key="2">
    <source>
        <dbReference type="Proteomes" id="UP000178812"/>
    </source>
</evidence>
<name>A0A1F7WSE3_9BACT</name>
<reference evidence="1 2" key="1">
    <citation type="journal article" date="2016" name="Nat. Commun.">
        <title>Thousands of microbial genomes shed light on interconnected biogeochemical processes in an aquifer system.</title>
        <authorList>
            <person name="Anantharaman K."/>
            <person name="Brown C.T."/>
            <person name="Hug L.A."/>
            <person name="Sharon I."/>
            <person name="Castelle C.J."/>
            <person name="Probst A.J."/>
            <person name="Thomas B.C."/>
            <person name="Singh A."/>
            <person name="Wilkins M.J."/>
            <person name="Karaoz U."/>
            <person name="Brodie E.L."/>
            <person name="Williams K.H."/>
            <person name="Hubbard S.S."/>
            <person name="Banfield J.F."/>
        </authorList>
    </citation>
    <scope>NUCLEOTIDE SEQUENCE [LARGE SCALE GENOMIC DNA]</scope>
</reference>
<dbReference type="Proteomes" id="UP000178812">
    <property type="component" value="Unassembled WGS sequence"/>
</dbReference>
<dbReference type="EMBL" id="MGFM01000028">
    <property type="protein sequence ID" value="OGM05692.1"/>
    <property type="molecule type" value="Genomic_DNA"/>
</dbReference>
<organism evidence="1 2">
    <name type="scientific">Candidatus Woesebacteria bacterium GWB1_43_5</name>
    <dbReference type="NCBI Taxonomy" id="1802474"/>
    <lineage>
        <taxon>Bacteria</taxon>
        <taxon>Candidatus Woeseibacteriota</taxon>
    </lineage>
</organism>
<dbReference type="AlphaFoldDB" id="A0A1F7WSE3"/>
<comment type="caution">
    <text evidence="1">The sequence shown here is derived from an EMBL/GenBank/DDBJ whole genome shotgun (WGS) entry which is preliminary data.</text>
</comment>
<protein>
    <submittedName>
        <fullName evidence="1">Uncharacterized protein</fullName>
    </submittedName>
</protein>
<evidence type="ECO:0000313" key="1">
    <source>
        <dbReference type="EMBL" id="OGM05692.1"/>
    </source>
</evidence>
<accession>A0A1F7WSE3</accession>
<sequence>MKEQVGAGSKEKQFRKSFLRNLRGINSEKVVDLLLEWGKVKIEANKIVSLEIRNTILQGVFAFIELDERKGYGYFVAGINFVGPDNSTNSVMTFQADLSNYKESWISSTKKEGVSRVALLFSDNCAVLIENSGNIKTLLLKD</sequence>